<organism evidence="2 3">
    <name type="scientific">Thermococcus profundus</name>
    <dbReference type="NCBI Taxonomy" id="49899"/>
    <lineage>
        <taxon>Archaea</taxon>
        <taxon>Methanobacteriati</taxon>
        <taxon>Methanobacteriota</taxon>
        <taxon>Thermococci</taxon>
        <taxon>Thermococcales</taxon>
        <taxon>Thermococcaceae</taxon>
        <taxon>Thermococcus</taxon>
    </lineage>
</organism>
<dbReference type="SUPFAM" id="SSF161070">
    <property type="entry name" value="SNF-like"/>
    <property type="match status" value="1"/>
</dbReference>
<feature type="transmembrane region" description="Helical" evidence="1">
    <location>
        <begin position="375"/>
        <end position="395"/>
    </location>
</feature>
<feature type="transmembrane region" description="Helical" evidence="1">
    <location>
        <begin position="196"/>
        <end position="215"/>
    </location>
</feature>
<evidence type="ECO:0000256" key="1">
    <source>
        <dbReference type="SAM" id="Phobius"/>
    </source>
</evidence>
<evidence type="ECO:0000313" key="3">
    <source>
        <dbReference type="Proteomes" id="UP000250179"/>
    </source>
</evidence>
<feature type="transmembrane region" description="Helical" evidence="1">
    <location>
        <begin position="281"/>
        <end position="299"/>
    </location>
</feature>
<name>A0A2Z2M7E1_THEPR</name>
<accession>A0A2Z2M7E1</accession>
<dbReference type="NCBIfam" id="NF037979">
    <property type="entry name" value="Na_transp"/>
    <property type="match status" value="1"/>
</dbReference>
<gene>
    <name evidence="2" type="ORF">A3L09_03080</name>
</gene>
<keyword evidence="3" id="KW-1185">Reference proteome</keyword>
<feature type="transmembrane region" description="Helical" evidence="1">
    <location>
        <begin position="104"/>
        <end position="131"/>
    </location>
</feature>
<dbReference type="RefSeq" id="WP_088857572.1">
    <property type="nucleotide sequence ID" value="NZ_CP014862.1"/>
</dbReference>
<feature type="transmembrane region" description="Helical" evidence="1">
    <location>
        <begin position="7"/>
        <end position="28"/>
    </location>
</feature>
<sequence>MDQIRKWTFYLIILVAGFAMGIGTVGLFPQMWLKYGINGLLVHIAFLAVLTYLAILEAENVMKSGYYFTELYTKISQKPGMILAILTVNVIFLSYYTANTALSILVPVLGTGTVARLVAKLVMIILVGLIITRAKDKTFAIMAIGALILVFLVPLLTLLFKTQIASNAEYLNLAWNMLVAKKAISAEMIRAAADRALYGVGLGFGFYIMLGSFMNERFNARLIIGTGVFLQLILGILSTFAVIYAVTPSDPDLFIKYAGGGEEAAIELMGSFPKILSNHSFLLAVMGLTIFMAGLTSLLPTAEVGVQIIESTFRMGRSRAALYLLAAVAVVGVFDSPPSIADVLLKGVTTSLAVTAIFEAYPLISGTKKPKTAQLAVIGTAVLLFVLGFITQSYYDAKLGGAYYISIVLAIFVAALGFLGEGLLPGS</sequence>
<reference evidence="2 3" key="1">
    <citation type="submission" date="2016-03" db="EMBL/GenBank/DDBJ databases">
        <title>Complete genome sequence of Thermococcus profundus strain DT5432.</title>
        <authorList>
            <person name="Oger P.M."/>
        </authorList>
    </citation>
    <scope>NUCLEOTIDE SEQUENCE [LARGE SCALE GENOMIC DNA]</scope>
    <source>
        <strain evidence="2 3">DT 5432</strain>
    </source>
</reference>
<protein>
    <recommendedName>
        <fullName evidence="4">Amino acid permease</fullName>
    </recommendedName>
</protein>
<dbReference type="GeneID" id="33319361"/>
<proteinExistence type="predicted"/>
<dbReference type="Proteomes" id="UP000250179">
    <property type="component" value="Chromosome"/>
</dbReference>
<feature type="transmembrane region" description="Helical" evidence="1">
    <location>
        <begin position="40"/>
        <end position="58"/>
    </location>
</feature>
<dbReference type="AlphaFoldDB" id="A0A2Z2M7E1"/>
<keyword evidence="1" id="KW-0472">Membrane</keyword>
<evidence type="ECO:0008006" key="4">
    <source>
        <dbReference type="Google" id="ProtNLM"/>
    </source>
</evidence>
<dbReference type="EMBL" id="CP014862">
    <property type="protein sequence ID" value="ASJ02310.1"/>
    <property type="molecule type" value="Genomic_DNA"/>
</dbReference>
<feature type="transmembrane region" description="Helical" evidence="1">
    <location>
        <begin position="320"/>
        <end position="337"/>
    </location>
</feature>
<dbReference type="InterPro" id="IPR037272">
    <property type="entry name" value="SNS_sf"/>
</dbReference>
<keyword evidence="1" id="KW-0812">Transmembrane</keyword>
<feature type="transmembrane region" description="Helical" evidence="1">
    <location>
        <begin position="222"/>
        <end position="246"/>
    </location>
</feature>
<evidence type="ECO:0000313" key="2">
    <source>
        <dbReference type="EMBL" id="ASJ02310.1"/>
    </source>
</evidence>
<dbReference type="KEGG" id="tprf:A3L09_03080"/>
<feature type="transmembrane region" description="Helical" evidence="1">
    <location>
        <begin position="401"/>
        <end position="424"/>
    </location>
</feature>
<feature type="transmembrane region" description="Helical" evidence="1">
    <location>
        <begin position="79"/>
        <end position="98"/>
    </location>
</feature>
<keyword evidence="1" id="KW-1133">Transmembrane helix</keyword>
<feature type="transmembrane region" description="Helical" evidence="1">
    <location>
        <begin position="138"/>
        <end position="160"/>
    </location>
</feature>
<dbReference type="OrthoDB" id="99721at2157"/>